<accession>A0A150FU86</accession>
<evidence type="ECO:0000313" key="3">
    <source>
        <dbReference type="Proteomes" id="UP000075714"/>
    </source>
</evidence>
<feature type="chain" id="PRO_5007561722" evidence="1">
    <location>
        <begin position="33"/>
        <end position="105"/>
    </location>
</feature>
<feature type="signal peptide" evidence="1">
    <location>
        <begin position="1"/>
        <end position="32"/>
    </location>
</feature>
<evidence type="ECO:0000313" key="2">
    <source>
        <dbReference type="EMBL" id="KXZ41157.1"/>
    </source>
</evidence>
<keyword evidence="3" id="KW-1185">Reference proteome</keyword>
<evidence type="ECO:0000256" key="1">
    <source>
        <dbReference type="SAM" id="SignalP"/>
    </source>
</evidence>
<keyword evidence="1" id="KW-0732">Signal</keyword>
<organism evidence="2 3">
    <name type="scientific">Gonium pectorale</name>
    <name type="common">Green alga</name>
    <dbReference type="NCBI Taxonomy" id="33097"/>
    <lineage>
        <taxon>Eukaryota</taxon>
        <taxon>Viridiplantae</taxon>
        <taxon>Chlorophyta</taxon>
        <taxon>core chlorophytes</taxon>
        <taxon>Chlorophyceae</taxon>
        <taxon>CS clade</taxon>
        <taxon>Chlamydomonadales</taxon>
        <taxon>Volvocaceae</taxon>
        <taxon>Gonium</taxon>
    </lineage>
</organism>
<dbReference type="Proteomes" id="UP000075714">
    <property type="component" value="Unassembled WGS sequence"/>
</dbReference>
<proteinExistence type="predicted"/>
<name>A0A150FU86_GONPE</name>
<protein>
    <submittedName>
        <fullName evidence="2">Uncharacterized protein</fullName>
    </submittedName>
</protein>
<gene>
    <name evidence="2" type="ORF">GPECTOR_713g866</name>
</gene>
<comment type="caution">
    <text evidence="2">The sequence shown here is derived from an EMBL/GenBank/DDBJ whole genome shotgun (WGS) entry which is preliminary data.</text>
</comment>
<dbReference type="EMBL" id="LSYV01000709">
    <property type="protein sequence ID" value="KXZ41157.1"/>
    <property type="molecule type" value="Genomic_DNA"/>
</dbReference>
<sequence length="105" mass="10322">MPGVTRLARPPELQAALAACLALHALPPLATASAALAQLRQLPAWKQLRQLLEAQAGGAAAGGAGQGGAAGGGLAGSWALLPLLSLLLPGLSHEAMQLLAAALPL</sequence>
<dbReference type="AlphaFoldDB" id="A0A150FU86"/>
<reference evidence="3" key="1">
    <citation type="journal article" date="2016" name="Nat. Commun.">
        <title>The Gonium pectorale genome demonstrates co-option of cell cycle regulation during the evolution of multicellularity.</title>
        <authorList>
            <person name="Hanschen E.R."/>
            <person name="Marriage T.N."/>
            <person name="Ferris P.J."/>
            <person name="Hamaji T."/>
            <person name="Toyoda A."/>
            <person name="Fujiyama A."/>
            <person name="Neme R."/>
            <person name="Noguchi H."/>
            <person name="Minakuchi Y."/>
            <person name="Suzuki M."/>
            <person name="Kawai-Toyooka H."/>
            <person name="Smith D.R."/>
            <person name="Sparks H."/>
            <person name="Anderson J."/>
            <person name="Bakaric R."/>
            <person name="Luria V."/>
            <person name="Karger A."/>
            <person name="Kirschner M.W."/>
            <person name="Durand P.M."/>
            <person name="Michod R.E."/>
            <person name="Nozaki H."/>
            <person name="Olson B.J."/>
        </authorList>
    </citation>
    <scope>NUCLEOTIDE SEQUENCE [LARGE SCALE GENOMIC DNA]</scope>
    <source>
        <strain evidence="3">NIES-2863</strain>
    </source>
</reference>